<reference evidence="3" key="5">
    <citation type="submission" date="2018-04" db="UniProtKB">
        <authorList>
            <consortium name="EnsemblFungi"/>
        </authorList>
    </citation>
    <scope>IDENTIFICATION</scope>
    <source>
        <strain evidence="3">R3-111a-1</strain>
    </source>
</reference>
<feature type="compositionally biased region" description="Low complexity" evidence="1">
    <location>
        <begin position="161"/>
        <end position="176"/>
    </location>
</feature>
<reference evidence="2" key="2">
    <citation type="submission" date="2010-07" db="EMBL/GenBank/DDBJ databases">
        <authorList>
            <consortium name="The Broad Institute Genome Sequencing Platform"/>
            <consortium name="Broad Institute Genome Sequencing Center for Infectious Disease"/>
            <person name="Ma L.-J."/>
            <person name="Dead R."/>
            <person name="Young S."/>
            <person name="Zeng Q."/>
            <person name="Koehrsen M."/>
            <person name="Alvarado L."/>
            <person name="Berlin A."/>
            <person name="Chapman S.B."/>
            <person name="Chen Z."/>
            <person name="Freedman E."/>
            <person name="Gellesch M."/>
            <person name="Goldberg J."/>
            <person name="Griggs A."/>
            <person name="Gujja S."/>
            <person name="Heilman E.R."/>
            <person name="Heiman D."/>
            <person name="Hepburn T."/>
            <person name="Howarth C."/>
            <person name="Jen D."/>
            <person name="Larson L."/>
            <person name="Mehta T."/>
            <person name="Neiman D."/>
            <person name="Pearson M."/>
            <person name="Roberts A."/>
            <person name="Saif S."/>
            <person name="Shea T."/>
            <person name="Shenoy N."/>
            <person name="Sisk P."/>
            <person name="Stolte C."/>
            <person name="Sykes S."/>
            <person name="Walk T."/>
            <person name="White J."/>
            <person name="Yandava C."/>
            <person name="Haas B."/>
            <person name="Nusbaum C."/>
            <person name="Birren B."/>
        </authorList>
    </citation>
    <scope>NUCLEOTIDE SEQUENCE</scope>
    <source>
        <strain evidence="2">R3-111a-1</strain>
    </source>
</reference>
<dbReference type="AlphaFoldDB" id="J3P0N4"/>
<keyword evidence="4" id="KW-1185">Reference proteome</keyword>
<dbReference type="VEuPathDB" id="FungiDB:GGTG_07079"/>
<dbReference type="eggNOG" id="ENOG502RMQ3">
    <property type="taxonomic scope" value="Eukaryota"/>
</dbReference>
<sequence>MLCHAAPRKVLLDRHSIAVDEPNFLDYVSCKEQPKGICTLTLVLTPDGKDMGALVFDNECSKVIGLAHSIHWDEKTAFPPGAFRGDLSVEPRKDGKPTYWLNDEESGGDVDLACSPCAQWTLEDGPRVISTLEAIRADFEAQAVEQAFDRRFPGRTLSGIPDGLEGPGESSSSLSPGVPPAPSCAAPVPRKEWLFGTMKVSLGEAAALVTDKGSKTGNGYTYGVRATPCREPGKPW</sequence>
<proteinExistence type="predicted"/>
<dbReference type="RefSeq" id="XP_009223167.1">
    <property type="nucleotide sequence ID" value="XM_009224903.1"/>
</dbReference>
<reference evidence="2" key="3">
    <citation type="submission" date="2010-09" db="EMBL/GenBank/DDBJ databases">
        <title>Annotation of Gaeumannomyces graminis var. tritici R3-111a-1.</title>
        <authorList>
            <consortium name="The Broad Institute Genome Sequencing Platform"/>
            <person name="Ma L.-J."/>
            <person name="Dead R."/>
            <person name="Young S.K."/>
            <person name="Zeng Q."/>
            <person name="Gargeya S."/>
            <person name="Fitzgerald M."/>
            <person name="Haas B."/>
            <person name="Abouelleil A."/>
            <person name="Alvarado L."/>
            <person name="Arachchi H.M."/>
            <person name="Berlin A."/>
            <person name="Brown A."/>
            <person name="Chapman S.B."/>
            <person name="Chen Z."/>
            <person name="Dunbar C."/>
            <person name="Freedman E."/>
            <person name="Gearin G."/>
            <person name="Gellesch M."/>
            <person name="Goldberg J."/>
            <person name="Griggs A."/>
            <person name="Gujja S."/>
            <person name="Heiman D."/>
            <person name="Howarth C."/>
            <person name="Larson L."/>
            <person name="Lui A."/>
            <person name="MacDonald P.J.P."/>
            <person name="Mehta T."/>
            <person name="Montmayeur A."/>
            <person name="Murphy C."/>
            <person name="Neiman D."/>
            <person name="Pearson M."/>
            <person name="Priest M."/>
            <person name="Roberts A."/>
            <person name="Saif S."/>
            <person name="Shea T."/>
            <person name="Shenoy N."/>
            <person name="Sisk P."/>
            <person name="Stolte C."/>
            <person name="Sykes S."/>
            <person name="Yandava C."/>
            <person name="Wortman J."/>
            <person name="Nusbaum C."/>
            <person name="Birren B."/>
        </authorList>
    </citation>
    <scope>NUCLEOTIDE SEQUENCE</scope>
    <source>
        <strain evidence="2">R3-111a-1</strain>
    </source>
</reference>
<dbReference type="OrthoDB" id="10540387at2759"/>
<accession>J3P0N4</accession>
<gene>
    <name evidence="3" type="primary">20347537</name>
    <name evidence="2" type="ORF">GGTG_07079</name>
</gene>
<dbReference type="GeneID" id="20347537"/>
<dbReference type="EMBL" id="GL385397">
    <property type="protein sequence ID" value="EJT77167.1"/>
    <property type="molecule type" value="Genomic_DNA"/>
</dbReference>
<evidence type="ECO:0000313" key="2">
    <source>
        <dbReference type="EMBL" id="EJT77167.1"/>
    </source>
</evidence>
<dbReference type="EnsemblFungi" id="EJT77167">
    <property type="protein sequence ID" value="EJT77167"/>
    <property type="gene ID" value="GGTG_07079"/>
</dbReference>
<organism evidence="2">
    <name type="scientific">Gaeumannomyces tritici (strain R3-111a-1)</name>
    <name type="common">Wheat and barley take-all root rot fungus</name>
    <name type="synonym">Gaeumannomyces graminis var. tritici</name>
    <dbReference type="NCBI Taxonomy" id="644352"/>
    <lineage>
        <taxon>Eukaryota</taxon>
        <taxon>Fungi</taxon>
        <taxon>Dikarya</taxon>
        <taxon>Ascomycota</taxon>
        <taxon>Pezizomycotina</taxon>
        <taxon>Sordariomycetes</taxon>
        <taxon>Sordariomycetidae</taxon>
        <taxon>Magnaporthales</taxon>
        <taxon>Magnaporthaceae</taxon>
        <taxon>Gaeumannomyces</taxon>
    </lineage>
</organism>
<reference evidence="3" key="4">
    <citation type="journal article" date="2015" name="G3 (Bethesda)">
        <title>Genome sequences of three phytopathogenic species of the Magnaporthaceae family of fungi.</title>
        <authorList>
            <person name="Okagaki L.H."/>
            <person name="Nunes C.C."/>
            <person name="Sailsbery J."/>
            <person name="Clay B."/>
            <person name="Brown D."/>
            <person name="John T."/>
            <person name="Oh Y."/>
            <person name="Young N."/>
            <person name="Fitzgerald M."/>
            <person name="Haas B.J."/>
            <person name="Zeng Q."/>
            <person name="Young S."/>
            <person name="Adiconis X."/>
            <person name="Fan L."/>
            <person name="Levin J.Z."/>
            <person name="Mitchell T.K."/>
            <person name="Okubara P.A."/>
            <person name="Farman M.L."/>
            <person name="Kohn L.M."/>
            <person name="Birren B."/>
            <person name="Ma L.-J."/>
            <person name="Dean R.A."/>
        </authorList>
    </citation>
    <scope>NUCLEOTIDE SEQUENCE</scope>
    <source>
        <strain evidence="3">R3-111a-1</strain>
    </source>
</reference>
<evidence type="ECO:0000256" key="1">
    <source>
        <dbReference type="SAM" id="MobiDB-lite"/>
    </source>
</evidence>
<evidence type="ECO:0000313" key="3">
    <source>
        <dbReference type="EnsemblFungi" id="EJT77167"/>
    </source>
</evidence>
<protein>
    <submittedName>
        <fullName evidence="2 3">Uncharacterized protein</fullName>
    </submittedName>
</protein>
<evidence type="ECO:0000313" key="4">
    <source>
        <dbReference type="Proteomes" id="UP000006039"/>
    </source>
</evidence>
<name>J3P0N4_GAET3</name>
<dbReference type="Proteomes" id="UP000006039">
    <property type="component" value="Unassembled WGS sequence"/>
</dbReference>
<dbReference type="HOGENOM" id="CLU_1175490_0_0_1"/>
<feature type="region of interest" description="Disordered" evidence="1">
    <location>
        <begin position="152"/>
        <end position="186"/>
    </location>
</feature>
<reference evidence="4" key="1">
    <citation type="submission" date="2010-07" db="EMBL/GenBank/DDBJ databases">
        <title>The genome sequence of Gaeumannomyces graminis var. tritici strain R3-111a-1.</title>
        <authorList>
            <consortium name="The Broad Institute Genome Sequencing Platform"/>
            <person name="Ma L.-J."/>
            <person name="Dead R."/>
            <person name="Young S."/>
            <person name="Zeng Q."/>
            <person name="Koehrsen M."/>
            <person name="Alvarado L."/>
            <person name="Berlin A."/>
            <person name="Chapman S.B."/>
            <person name="Chen Z."/>
            <person name="Freedman E."/>
            <person name="Gellesch M."/>
            <person name="Goldberg J."/>
            <person name="Griggs A."/>
            <person name="Gujja S."/>
            <person name="Heilman E.R."/>
            <person name="Heiman D."/>
            <person name="Hepburn T."/>
            <person name="Howarth C."/>
            <person name="Jen D."/>
            <person name="Larson L."/>
            <person name="Mehta T."/>
            <person name="Neiman D."/>
            <person name="Pearson M."/>
            <person name="Roberts A."/>
            <person name="Saif S."/>
            <person name="Shea T."/>
            <person name="Shenoy N."/>
            <person name="Sisk P."/>
            <person name="Stolte C."/>
            <person name="Sykes S."/>
            <person name="Walk T."/>
            <person name="White J."/>
            <person name="Yandava C."/>
            <person name="Haas B."/>
            <person name="Nusbaum C."/>
            <person name="Birren B."/>
        </authorList>
    </citation>
    <scope>NUCLEOTIDE SEQUENCE [LARGE SCALE GENOMIC DNA]</scope>
    <source>
        <strain evidence="4">R3-111a-1</strain>
    </source>
</reference>